<name>A0AA89BMK0_PINIB</name>
<evidence type="ECO:0000313" key="2">
    <source>
        <dbReference type="Proteomes" id="UP001186944"/>
    </source>
</evidence>
<reference evidence="1" key="1">
    <citation type="submission" date="2019-08" db="EMBL/GenBank/DDBJ databases">
        <title>The improved chromosome-level genome for the pearl oyster Pinctada fucata martensii using PacBio sequencing and Hi-C.</title>
        <authorList>
            <person name="Zheng Z."/>
        </authorList>
    </citation>
    <scope>NUCLEOTIDE SEQUENCE</scope>
    <source>
        <strain evidence="1">ZZ-2019</strain>
        <tissue evidence="1">Adductor muscle</tissue>
    </source>
</reference>
<accession>A0AA89BMK0</accession>
<sequence>MIIMYKIYAAVLFLIILTRYSECTIFHLQAEDYLDHGQAQQVRTRMDAIGSRTLFVPAGRKFILRFCLTKTSRVSVERVSLVNEVPLMYSLDYKTGYINGSCYNDSHCMDNDDKVTLLAGQHFLTISYSEESQMADFEIDYLAIYVDDTNIQTDVFKCQVFCFQGIGKNVFQPQGNHKLHKATLENLSHKSSCAEVDSIKVPIFHSNSKKIEVKATHPGYKTFYNQWNPDFSNCKIDNTILWRMENTNLRNVLSYGEEFYVARDSNDQRSISVKFYLEGVEQDSVDSDIGTVLTVRLGNLADNIEVTMSYSGRAEKIIRAGSQLYSQTSDEIA</sequence>
<comment type="caution">
    <text evidence="1">The sequence shown here is derived from an EMBL/GenBank/DDBJ whole genome shotgun (WGS) entry which is preliminary data.</text>
</comment>
<protein>
    <submittedName>
        <fullName evidence="1">Uncharacterized protein</fullName>
    </submittedName>
</protein>
<gene>
    <name evidence="1" type="ORF">FSP39_017921</name>
</gene>
<proteinExistence type="predicted"/>
<dbReference type="AlphaFoldDB" id="A0AA89BMK0"/>
<organism evidence="1 2">
    <name type="scientific">Pinctada imbricata</name>
    <name type="common">Atlantic pearl-oyster</name>
    <name type="synonym">Pinctada martensii</name>
    <dbReference type="NCBI Taxonomy" id="66713"/>
    <lineage>
        <taxon>Eukaryota</taxon>
        <taxon>Metazoa</taxon>
        <taxon>Spiralia</taxon>
        <taxon>Lophotrochozoa</taxon>
        <taxon>Mollusca</taxon>
        <taxon>Bivalvia</taxon>
        <taxon>Autobranchia</taxon>
        <taxon>Pteriomorphia</taxon>
        <taxon>Pterioida</taxon>
        <taxon>Pterioidea</taxon>
        <taxon>Pteriidae</taxon>
        <taxon>Pinctada</taxon>
    </lineage>
</organism>
<keyword evidence="2" id="KW-1185">Reference proteome</keyword>
<dbReference type="EMBL" id="VSWD01000011">
    <property type="protein sequence ID" value="KAK3088347.1"/>
    <property type="molecule type" value="Genomic_DNA"/>
</dbReference>
<evidence type="ECO:0000313" key="1">
    <source>
        <dbReference type="EMBL" id="KAK3088347.1"/>
    </source>
</evidence>
<dbReference type="Proteomes" id="UP001186944">
    <property type="component" value="Unassembled WGS sequence"/>
</dbReference>